<protein>
    <submittedName>
        <fullName evidence="2">Uncharacterized protein</fullName>
    </submittedName>
</protein>
<keyword evidence="3" id="KW-1185">Reference proteome</keyword>
<evidence type="ECO:0000313" key="2">
    <source>
        <dbReference type="EMBL" id="KAK4105068.1"/>
    </source>
</evidence>
<evidence type="ECO:0000313" key="3">
    <source>
        <dbReference type="Proteomes" id="UP001305647"/>
    </source>
</evidence>
<reference evidence="2" key="1">
    <citation type="journal article" date="2023" name="Mol. Phylogenet. Evol.">
        <title>Genome-scale phylogeny and comparative genomics of the fungal order Sordariales.</title>
        <authorList>
            <person name="Hensen N."/>
            <person name="Bonometti L."/>
            <person name="Westerberg I."/>
            <person name="Brannstrom I.O."/>
            <person name="Guillou S."/>
            <person name="Cros-Aarteil S."/>
            <person name="Calhoun S."/>
            <person name="Haridas S."/>
            <person name="Kuo A."/>
            <person name="Mondo S."/>
            <person name="Pangilinan J."/>
            <person name="Riley R."/>
            <person name="LaButti K."/>
            <person name="Andreopoulos B."/>
            <person name="Lipzen A."/>
            <person name="Chen C."/>
            <person name="Yan M."/>
            <person name="Daum C."/>
            <person name="Ng V."/>
            <person name="Clum A."/>
            <person name="Steindorff A."/>
            <person name="Ohm R.A."/>
            <person name="Martin F."/>
            <person name="Silar P."/>
            <person name="Natvig D.O."/>
            <person name="Lalanne C."/>
            <person name="Gautier V."/>
            <person name="Ament-Velasquez S.L."/>
            <person name="Kruys A."/>
            <person name="Hutchinson M.I."/>
            <person name="Powell A.J."/>
            <person name="Barry K."/>
            <person name="Miller A.N."/>
            <person name="Grigoriev I.V."/>
            <person name="Debuchy R."/>
            <person name="Gladieux P."/>
            <person name="Hiltunen Thoren M."/>
            <person name="Johannesson H."/>
        </authorList>
    </citation>
    <scope>NUCLEOTIDE SEQUENCE</scope>
    <source>
        <strain evidence="2">CBS 757.83</strain>
    </source>
</reference>
<name>A0AAN6Q7I2_9PEZI</name>
<sequence length="126" mass="13520">MTRKCPTSGPTAALATAPTSTSSTTSLRTTIPKMTRSASSAKINHGPTQNNACRRKTLEGIIHSVYNNPPMKTLILVKRLCLRHVLIRLPCLLSTPPPHKQFQAAIIPPSVTANLPHLHSAVLSLG</sequence>
<organism evidence="2 3">
    <name type="scientific">Parathielavia hyrcaniae</name>
    <dbReference type="NCBI Taxonomy" id="113614"/>
    <lineage>
        <taxon>Eukaryota</taxon>
        <taxon>Fungi</taxon>
        <taxon>Dikarya</taxon>
        <taxon>Ascomycota</taxon>
        <taxon>Pezizomycotina</taxon>
        <taxon>Sordariomycetes</taxon>
        <taxon>Sordariomycetidae</taxon>
        <taxon>Sordariales</taxon>
        <taxon>Chaetomiaceae</taxon>
        <taxon>Parathielavia</taxon>
    </lineage>
</organism>
<proteinExistence type="predicted"/>
<dbReference type="Proteomes" id="UP001305647">
    <property type="component" value="Unassembled WGS sequence"/>
</dbReference>
<evidence type="ECO:0000256" key="1">
    <source>
        <dbReference type="SAM" id="MobiDB-lite"/>
    </source>
</evidence>
<accession>A0AAN6Q7I2</accession>
<dbReference type="EMBL" id="MU863626">
    <property type="protein sequence ID" value="KAK4105068.1"/>
    <property type="molecule type" value="Genomic_DNA"/>
</dbReference>
<gene>
    <name evidence="2" type="ORF">N658DRAFT_542564</name>
</gene>
<reference evidence="2" key="2">
    <citation type="submission" date="2023-05" db="EMBL/GenBank/DDBJ databases">
        <authorList>
            <consortium name="Lawrence Berkeley National Laboratory"/>
            <person name="Steindorff A."/>
            <person name="Hensen N."/>
            <person name="Bonometti L."/>
            <person name="Westerberg I."/>
            <person name="Brannstrom I.O."/>
            <person name="Guillou S."/>
            <person name="Cros-Aarteil S."/>
            <person name="Calhoun S."/>
            <person name="Haridas S."/>
            <person name="Kuo A."/>
            <person name="Mondo S."/>
            <person name="Pangilinan J."/>
            <person name="Riley R."/>
            <person name="Labutti K."/>
            <person name="Andreopoulos B."/>
            <person name="Lipzen A."/>
            <person name="Chen C."/>
            <person name="Yanf M."/>
            <person name="Daum C."/>
            <person name="Ng V."/>
            <person name="Clum A."/>
            <person name="Ohm R."/>
            <person name="Martin F."/>
            <person name="Silar P."/>
            <person name="Natvig D."/>
            <person name="Lalanne C."/>
            <person name="Gautier V."/>
            <person name="Ament-Velasquez S.L."/>
            <person name="Kruys A."/>
            <person name="Hutchinson M.I."/>
            <person name="Powell A.J."/>
            <person name="Barry K."/>
            <person name="Miller A.N."/>
            <person name="Grigoriev I.V."/>
            <person name="Debuchy R."/>
            <person name="Gladieux P."/>
            <person name="Thoren M.H."/>
            <person name="Johannesson H."/>
        </authorList>
    </citation>
    <scope>NUCLEOTIDE SEQUENCE</scope>
    <source>
        <strain evidence="2">CBS 757.83</strain>
    </source>
</reference>
<dbReference type="AlphaFoldDB" id="A0AAN6Q7I2"/>
<comment type="caution">
    <text evidence="2">The sequence shown here is derived from an EMBL/GenBank/DDBJ whole genome shotgun (WGS) entry which is preliminary data.</text>
</comment>
<feature type="region of interest" description="Disordered" evidence="1">
    <location>
        <begin position="1"/>
        <end position="29"/>
    </location>
</feature>